<dbReference type="Gene3D" id="1.10.260.40">
    <property type="entry name" value="lambda repressor-like DNA-binding domains"/>
    <property type="match status" value="1"/>
</dbReference>
<accession>A0A8J3EY91</accession>
<dbReference type="SUPFAM" id="SSF81901">
    <property type="entry name" value="HCP-like"/>
    <property type="match status" value="1"/>
</dbReference>
<name>A0A8J3EY91_9BACI</name>
<dbReference type="Gene3D" id="1.25.40.10">
    <property type="entry name" value="Tetratricopeptide repeat domain"/>
    <property type="match status" value="1"/>
</dbReference>
<dbReference type="GO" id="GO:0003677">
    <property type="term" value="F:DNA binding"/>
    <property type="evidence" value="ECO:0007669"/>
    <property type="project" value="InterPro"/>
</dbReference>
<dbReference type="CDD" id="cd00093">
    <property type="entry name" value="HTH_XRE"/>
    <property type="match status" value="1"/>
</dbReference>
<dbReference type="RefSeq" id="WP_087999606.1">
    <property type="nucleotide sequence ID" value="NZ_BMHB01000001.1"/>
</dbReference>
<dbReference type="OrthoDB" id="252257at2"/>
<dbReference type="InterPro" id="IPR001387">
    <property type="entry name" value="Cro/C1-type_HTH"/>
</dbReference>
<sequence>MLEGEIIKFYRKKAGLTQEQLGKDICTATHVSRIERGETRYSSEIIELFSQRLQIDIENEIAVVQNIEKKLHKWHTSIILERMKEVDKIKNELECIQYISASNFATLYQLLLARYYLLKQIKEKAYDILVQIRKDTPAMSSYERNLYYHVNGLYYLAQYIRLENENRQKALQELKKINIEQYGNPEYYYHLGLAYHWTQSKVMAYFYAEKAFRYFKKTNNYARAILAESMMLVQLEGSTQLDFEDIVENYENLIDHSEALGLTDKKGMILHNLGWMYFRRRDYKNAHLYYEKAVKEANRKSLPFLNRLYNYLDNAEEGNILSSKMILKHANEGLALSKKATNDLYQVLFSLLIFRVSSTTDEYFLYIEETALPFFRSHHHVTHASKYGKLLFNYFVKNKQYEKAVETGDIFINVP</sequence>
<dbReference type="InterPro" id="IPR010982">
    <property type="entry name" value="Lambda_DNA-bd_dom_sf"/>
</dbReference>
<proteinExistence type="predicted"/>
<gene>
    <name evidence="2" type="ORF">GCM10007380_29760</name>
</gene>
<keyword evidence="3" id="KW-1185">Reference proteome</keyword>
<dbReference type="Gene3D" id="1.25.40.1000">
    <property type="match status" value="1"/>
</dbReference>
<dbReference type="EMBL" id="BMHB01000001">
    <property type="protein sequence ID" value="GGI15785.1"/>
    <property type="molecule type" value="Genomic_DNA"/>
</dbReference>
<dbReference type="AlphaFoldDB" id="A0A8J3EY91"/>
<evidence type="ECO:0000313" key="3">
    <source>
        <dbReference type="Proteomes" id="UP000626244"/>
    </source>
</evidence>
<dbReference type="PROSITE" id="PS50943">
    <property type="entry name" value="HTH_CROC1"/>
    <property type="match status" value="1"/>
</dbReference>
<dbReference type="Pfam" id="PF01381">
    <property type="entry name" value="HTH_3"/>
    <property type="match status" value="1"/>
</dbReference>
<reference evidence="3" key="1">
    <citation type="journal article" date="2019" name="Int. J. Syst. Evol. Microbiol.">
        <title>The Global Catalogue of Microorganisms (GCM) 10K type strain sequencing project: providing services to taxonomists for standard genome sequencing and annotation.</title>
        <authorList>
            <consortium name="The Broad Institute Genomics Platform"/>
            <consortium name="The Broad Institute Genome Sequencing Center for Infectious Disease"/>
            <person name="Wu L."/>
            <person name="Ma J."/>
        </authorList>
    </citation>
    <scope>NUCLEOTIDE SEQUENCE [LARGE SCALE GENOMIC DNA]</scope>
    <source>
        <strain evidence="3">CGMCC 1.14993</strain>
    </source>
</reference>
<evidence type="ECO:0000313" key="2">
    <source>
        <dbReference type="EMBL" id="GGI15785.1"/>
    </source>
</evidence>
<dbReference type="InterPro" id="IPR011990">
    <property type="entry name" value="TPR-like_helical_dom_sf"/>
</dbReference>
<evidence type="ECO:0000259" key="1">
    <source>
        <dbReference type="PROSITE" id="PS50943"/>
    </source>
</evidence>
<comment type="caution">
    <text evidence="2">The sequence shown here is derived from an EMBL/GenBank/DDBJ whole genome shotgun (WGS) entry which is preliminary data.</text>
</comment>
<feature type="domain" description="HTH cro/C1-type" evidence="1">
    <location>
        <begin position="7"/>
        <end position="61"/>
    </location>
</feature>
<protein>
    <recommendedName>
        <fullName evidence="1">HTH cro/C1-type domain-containing protein</fullName>
    </recommendedName>
</protein>
<dbReference type="SMART" id="SM00530">
    <property type="entry name" value="HTH_XRE"/>
    <property type="match status" value="1"/>
</dbReference>
<organism evidence="2 3">
    <name type="scientific">Gottfriedia solisilvae</name>
    <dbReference type="NCBI Taxonomy" id="1516104"/>
    <lineage>
        <taxon>Bacteria</taxon>
        <taxon>Bacillati</taxon>
        <taxon>Bacillota</taxon>
        <taxon>Bacilli</taxon>
        <taxon>Bacillales</taxon>
        <taxon>Bacillaceae</taxon>
        <taxon>Gottfriedia</taxon>
    </lineage>
</organism>
<dbReference type="Proteomes" id="UP000626244">
    <property type="component" value="Unassembled WGS sequence"/>
</dbReference>
<dbReference type="SUPFAM" id="SSF47413">
    <property type="entry name" value="lambda repressor-like DNA-binding domains"/>
    <property type="match status" value="1"/>
</dbReference>